<feature type="domain" description="Ketoreductase" evidence="2">
    <location>
        <begin position="7"/>
        <end position="147"/>
    </location>
</feature>
<dbReference type="OrthoDB" id="10058185at2759"/>
<evidence type="ECO:0000313" key="3">
    <source>
        <dbReference type="EMBL" id="KAF2643904.1"/>
    </source>
</evidence>
<feature type="transmembrane region" description="Helical" evidence="1">
    <location>
        <begin position="294"/>
        <end position="316"/>
    </location>
</feature>
<dbReference type="Pfam" id="PF01073">
    <property type="entry name" value="3Beta_HSD"/>
    <property type="match status" value="1"/>
</dbReference>
<keyword evidence="1" id="KW-0812">Transmembrane</keyword>
<gene>
    <name evidence="3" type="ORF">P280DRAFT_220430</name>
</gene>
<sequence length="382" mass="42639">MATTDPPTVLIVGGTGFIGTHLVTAFLANPAFGTVYVLSRSKSSKSRIAGAKYFSRDLTDYTSARAIIEDIRPTLIIHCASPSPVTGTPKEYRKFNLHGTQNLLKCAKQSEHVRGFIFTSSSTLALGQQHNNVDETCELSTYDWEASPYARSKAGAELMVLHSNYPKNSDEKTWADNISTACIRLPIVYGAGDTHTIPGCLNALAKGYTTTTIGDGENYWSYCSVENAVSAHVLLANALLKPVEENIEPSHRIAGQAFNINDGTPFPFWEFPRLCWKYAGHDAAPRSEMRHLSVYYALLIAKVLEWVYWIFTLGFMRPYNLGKQQVEYMCFDHTYSIEKAKTVLKFEPKGHFEEGVEKAVQWCLDEGGWRKKLRGVKGVKQD</sequence>
<dbReference type="InterPro" id="IPR036291">
    <property type="entry name" value="NAD(P)-bd_dom_sf"/>
</dbReference>
<dbReference type="SUPFAM" id="SSF51735">
    <property type="entry name" value="NAD(P)-binding Rossmann-fold domains"/>
    <property type="match status" value="1"/>
</dbReference>
<name>A0A6A6SCK0_9PLEO</name>
<proteinExistence type="predicted"/>
<protein>
    <submittedName>
        <fullName evidence="3">NAD(P)-binding protein</fullName>
    </submittedName>
</protein>
<organism evidence="3 4">
    <name type="scientific">Massarina eburnea CBS 473.64</name>
    <dbReference type="NCBI Taxonomy" id="1395130"/>
    <lineage>
        <taxon>Eukaryota</taxon>
        <taxon>Fungi</taxon>
        <taxon>Dikarya</taxon>
        <taxon>Ascomycota</taxon>
        <taxon>Pezizomycotina</taxon>
        <taxon>Dothideomycetes</taxon>
        <taxon>Pleosporomycetidae</taxon>
        <taxon>Pleosporales</taxon>
        <taxon>Massarineae</taxon>
        <taxon>Massarinaceae</taxon>
        <taxon>Massarina</taxon>
    </lineage>
</organism>
<dbReference type="InterPro" id="IPR057326">
    <property type="entry name" value="KR_dom"/>
</dbReference>
<dbReference type="EMBL" id="MU006779">
    <property type="protein sequence ID" value="KAF2643904.1"/>
    <property type="molecule type" value="Genomic_DNA"/>
</dbReference>
<evidence type="ECO:0000259" key="2">
    <source>
        <dbReference type="SMART" id="SM00822"/>
    </source>
</evidence>
<dbReference type="GO" id="GO:0006694">
    <property type="term" value="P:steroid biosynthetic process"/>
    <property type="evidence" value="ECO:0007669"/>
    <property type="project" value="InterPro"/>
</dbReference>
<dbReference type="AlphaFoldDB" id="A0A6A6SCK0"/>
<evidence type="ECO:0000313" key="4">
    <source>
        <dbReference type="Proteomes" id="UP000799753"/>
    </source>
</evidence>
<dbReference type="SMART" id="SM00822">
    <property type="entry name" value="PKS_KR"/>
    <property type="match status" value="1"/>
</dbReference>
<dbReference type="GO" id="GO:0016616">
    <property type="term" value="F:oxidoreductase activity, acting on the CH-OH group of donors, NAD or NADP as acceptor"/>
    <property type="evidence" value="ECO:0007669"/>
    <property type="project" value="InterPro"/>
</dbReference>
<dbReference type="PANTHER" id="PTHR43000">
    <property type="entry name" value="DTDP-D-GLUCOSE 4,6-DEHYDRATASE-RELATED"/>
    <property type="match status" value="1"/>
</dbReference>
<keyword evidence="1" id="KW-1133">Transmembrane helix</keyword>
<reference evidence="3" key="1">
    <citation type="journal article" date="2020" name="Stud. Mycol.">
        <title>101 Dothideomycetes genomes: a test case for predicting lifestyles and emergence of pathogens.</title>
        <authorList>
            <person name="Haridas S."/>
            <person name="Albert R."/>
            <person name="Binder M."/>
            <person name="Bloem J."/>
            <person name="Labutti K."/>
            <person name="Salamov A."/>
            <person name="Andreopoulos B."/>
            <person name="Baker S."/>
            <person name="Barry K."/>
            <person name="Bills G."/>
            <person name="Bluhm B."/>
            <person name="Cannon C."/>
            <person name="Castanera R."/>
            <person name="Culley D."/>
            <person name="Daum C."/>
            <person name="Ezra D."/>
            <person name="Gonzalez J."/>
            <person name="Henrissat B."/>
            <person name="Kuo A."/>
            <person name="Liang C."/>
            <person name="Lipzen A."/>
            <person name="Lutzoni F."/>
            <person name="Magnuson J."/>
            <person name="Mondo S."/>
            <person name="Nolan M."/>
            <person name="Ohm R."/>
            <person name="Pangilinan J."/>
            <person name="Park H.-J."/>
            <person name="Ramirez L."/>
            <person name="Alfaro M."/>
            <person name="Sun H."/>
            <person name="Tritt A."/>
            <person name="Yoshinaga Y."/>
            <person name="Zwiers L.-H."/>
            <person name="Turgeon B."/>
            <person name="Goodwin S."/>
            <person name="Spatafora J."/>
            <person name="Crous P."/>
            <person name="Grigoriev I."/>
        </authorList>
    </citation>
    <scope>NUCLEOTIDE SEQUENCE</scope>
    <source>
        <strain evidence="3">CBS 473.64</strain>
    </source>
</reference>
<dbReference type="Proteomes" id="UP000799753">
    <property type="component" value="Unassembled WGS sequence"/>
</dbReference>
<evidence type="ECO:0000256" key="1">
    <source>
        <dbReference type="SAM" id="Phobius"/>
    </source>
</evidence>
<keyword evidence="1" id="KW-0472">Membrane</keyword>
<dbReference type="Gene3D" id="3.40.50.720">
    <property type="entry name" value="NAD(P)-binding Rossmann-like Domain"/>
    <property type="match status" value="1"/>
</dbReference>
<keyword evidence="4" id="KW-1185">Reference proteome</keyword>
<dbReference type="InterPro" id="IPR002225">
    <property type="entry name" value="3Beta_OHSteriod_DH/Estase"/>
</dbReference>
<accession>A0A6A6SCK0</accession>
<feature type="transmembrane region" description="Helical" evidence="1">
    <location>
        <begin position="16"/>
        <end position="38"/>
    </location>
</feature>